<gene>
    <name evidence="1" type="ORF">FRV6_04923</name>
</gene>
<evidence type="ECO:0000313" key="1">
    <source>
        <dbReference type="EMBL" id="SCO80710.1"/>
    </source>
</evidence>
<evidence type="ECO:0000313" key="2">
    <source>
        <dbReference type="Proteomes" id="UP000219369"/>
    </source>
</evidence>
<organism evidence="1 2">
    <name type="scientific">Fusarium oxysporum</name>
    <name type="common">Fusarium vascular wilt</name>
    <dbReference type="NCBI Taxonomy" id="5507"/>
    <lineage>
        <taxon>Eukaryota</taxon>
        <taxon>Fungi</taxon>
        <taxon>Dikarya</taxon>
        <taxon>Ascomycota</taxon>
        <taxon>Pezizomycotina</taxon>
        <taxon>Sordariomycetes</taxon>
        <taxon>Hypocreomycetidae</taxon>
        <taxon>Hypocreales</taxon>
        <taxon>Nectriaceae</taxon>
        <taxon>Fusarium</taxon>
        <taxon>Fusarium oxysporum species complex</taxon>
    </lineage>
</organism>
<reference evidence="2" key="1">
    <citation type="submission" date="2016-09" db="EMBL/GenBank/DDBJ databases">
        <authorList>
            <person name="Guldener U."/>
        </authorList>
    </citation>
    <scope>NUCLEOTIDE SEQUENCE [LARGE SCALE GENOMIC DNA]</scope>
    <source>
        <strain evidence="2">V64-1</strain>
    </source>
</reference>
<dbReference type="OrthoDB" id="3692311at2759"/>
<dbReference type="Proteomes" id="UP000219369">
    <property type="component" value="Unassembled WGS sequence"/>
</dbReference>
<accession>A0A2H3TCM5</accession>
<dbReference type="AlphaFoldDB" id="A0A2H3TCM5"/>
<dbReference type="EMBL" id="FMJY01000003">
    <property type="protein sequence ID" value="SCO80710.1"/>
    <property type="molecule type" value="Genomic_DNA"/>
</dbReference>
<protein>
    <submittedName>
        <fullName evidence="1">Uncharacterized protein</fullName>
    </submittedName>
</protein>
<name>A0A2H3TCM5_FUSOX</name>
<sequence>MANSHFVAVKYFSPHCVDSATFCICEGCNNEFIGYYPTKPYRDSSGICPDGHLQIASFAADKSDEKKTEL</sequence>
<proteinExistence type="predicted"/>